<keyword evidence="3 5" id="KW-1133">Transmembrane helix</keyword>
<proteinExistence type="predicted"/>
<dbReference type="GO" id="GO:0015087">
    <property type="term" value="F:cobalt ion transmembrane transporter activity"/>
    <property type="evidence" value="ECO:0007669"/>
    <property type="project" value="TreeGrafter"/>
</dbReference>
<feature type="domain" description="DUF7896" evidence="6">
    <location>
        <begin position="188"/>
        <end position="244"/>
    </location>
</feature>
<comment type="subcellular location">
    <subcellularLocation>
        <location evidence="1">Cell membrane</location>
        <topology evidence="1">Multi-pass membrane protein</topology>
    </subcellularLocation>
</comment>
<accession>A0A6A5S9Z4</accession>
<dbReference type="SUPFAM" id="SSF144083">
    <property type="entry name" value="Magnesium transport protein CorA, transmembrane region"/>
    <property type="match status" value="1"/>
</dbReference>
<dbReference type="PANTHER" id="PTHR46494:SF1">
    <property type="entry name" value="CORA FAMILY METAL ION TRANSPORTER (EUROFUNG)"/>
    <property type="match status" value="1"/>
</dbReference>
<dbReference type="GO" id="GO:0015095">
    <property type="term" value="F:magnesium ion transmembrane transporter activity"/>
    <property type="evidence" value="ECO:0007669"/>
    <property type="project" value="TreeGrafter"/>
</dbReference>
<organism evidence="7 8">
    <name type="scientific">Clathrospora elynae</name>
    <dbReference type="NCBI Taxonomy" id="706981"/>
    <lineage>
        <taxon>Eukaryota</taxon>
        <taxon>Fungi</taxon>
        <taxon>Dikarya</taxon>
        <taxon>Ascomycota</taxon>
        <taxon>Pezizomycotina</taxon>
        <taxon>Dothideomycetes</taxon>
        <taxon>Pleosporomycetidae</taxon>
        <taxon>Pleosporales</taxon>
        <taxon>Diademaceae</taxon>
        <taxon>Clathrospora</taxon>
    </lineage>
</organism>
<keyword evidence="8" id="KW-1185">Reference proteome</keyword>
<evidence type="ECO:0000256" key="2">
    <source>
        <dbReference type="ARBA" id="ARBA00022692"/>
    </source>
</evidence>
<keyword evidence="2 5" id="KW-0812">Transmembrane</keyword>
<dbReference type="InterPro" id="IPR057218">
    <property type="entry name" value="DUF7896"/>
</dbReference>
<dbReference type="GO" id="GO:0050897">
    <property type="term" value="F:cobalt ion binding"/>
    <property type="evidence" value="ECO:0007669"/>
    <property type="project" value="TreeGrafter"/>
</dbReference>
<dbReference type="GO" id="GO:0000287">
    <property type="term" value="F:magnesium ion binding"/>
    <property type="evidence" value="ECO:0007669"/>
    <property type="project" value="TreeGrafter"/>
</dbReference>
<keyword evidence="4 5" id="KW-0472">Membrane</keyword>
<evidence type="ECO:0000256" key="1">
    <source>
        <dbReference type="ARBA" id="ARBA00004651"/>
    </source>
</evidence>
<protein>
    <recommendedName>
        <fullName evidence="6">DUF7896 domain-containing protein</fullName>
    </recommendedName>
</protein>
<dbReference type="EMBL" id="ML976141">
    <property type="protein sequence ID" value="KAF1937395.1"/>
    <property type="molecule type" value="Genomic_DNA"/>
</dbReference>
<evidence type="ECO:0000256" key="4">
    <source>
        <dbReference type="ARBA" id="ARBA00023136"/>
    </source>
</evidence>
<sequence length="670" mass="76400">MTTTAAITAAKSILNKRNEIAKLHVQPKSKVQTSHHRKTHPFLTWAWLSSDFDKSIGPERVAAENLFAIMEDIDTNLKRRKEISYIHAMESTLPELEARVSGSRLEMPSRNAAHPADTSLGSKDALLRIQKSAIHDAIDELSINAKKFVSLFIPSSYQHAVSKKIWGSLSLLTKSATSDFEDSERSKQTYIIRPLETEFMKKHKISRPFFPLLDCSACKEGHVHRSAQDAVFHLKRVHFRYEPSLSQLKHLQTTYRYFVRTENDVRNELANNKQLGLLRICLNYLKILVARAEKIHLGIVHEGQADLAKYQLPNDLVDCFEATALFLMQSATSVMIIEDDMRRWQHVPGNLIEEVKTPAIQYTLDRLGELGQAAQASMTKAEKTLALSGLETNSISTGTAGPELLIILLTQNLQMKPLLEDVDMDVNQLYQEYMSKLQYQVNQFPRKRLLRDINALQEELMVVQSVNKWQQQSFESLLKVLDPQSFKSPASGRVSMFPPESECLNEGLKTLRSKATELRALEDRTQYLQQQLKQSVEILEEDNGKAIMVFTLITTIFLPLSFVTSFFGMNTVDIRNTSQSQGSFWAIAVPVTLGIVFAVLLLAYHGDKLYDGIVQTVHRLREQRTRNRAKLAPLKSKRTWQKALPLHPRYWGVRGRSGFRRFDTEKLRLP</sequence>
<evidence type="ECO:0000259" key="6">
    <source>
        <dbReference type="Pfam" id="PF25438"/>
    </source>
</evidence>
<dbReference type="GO" id="GO:0005886">
    <property type="term" value="C:plasma membrane"/>
    <property type="evidence" value="ECO:0007669"/>
    <property type="project" value="UniProtKB-SubCell"/>
</dbReference>
<evidence type="ECO:0000313" key="8">
    <source>
        <dbReference type="Proteomes" id="UP000800038"/>
    </source>
</evidence>
<gene>
    <name evidence="7" type="ORF">EJ02DRAFT_412440</name>
</gene>
<evidence type="ECO:0000256" key="3">
    <source>
        <dbReference type="ARBA" id="ARBA00022989"/>
    </source>
</evidence>
<dbReference type="Pfam" id="PF25438">
    <property type="entry name" value="DUF7896"/>
    <property type="match status" value="1"/>
</dbReference>
<name>A0A6A5S9Z4_9PLEO</name>
<dbReference type="InterPro" id="IPR045863">
    <property type="entry name" value="CorA_TM1_TM2"/>
</dbReference>
<feature type="transmembrane region" description="Helical" evidence="5">
    <location>
        <begin position="584"/>
        <end position="604"/>
    </location>
</feature>
<dbReference type="Gene3D" id="1.20.58.340">
    <property type="entry name" value="Magnesium transport protein CorA, transmembrane region"/>
    <property type="match status" value="1"/>
</dbReference>
<dbReference type="InterPro" id="IPR002523">
    <property type="entry name" value="MgTranspt_CorA/ZnTranspt_ZntB"/>
</dbReference>
<evidence type="ECO:0000256" key="5">
    <source>
        <dbReference type="SAM" id="Phobius"/>
    </source>
</evidence>
<dbReference type="AlphaFoldDB" id="A0A6A5S9Z4"/>
<dbReference type="PANTHER" id="PTHR46494">
    <property type="entry name" value="CORA FAMILY METAL ION TRANSPORTER (EUROFUNG)"/>
    <property type="match status" value="1"/>
</dbReference>
<reference evidence="7" key="1">
    <citation type="journal article" date="2020" name="Stud. Mycol.">
        <title>101 Dothideomycetes genomes: a test case for predicting lifestyles and emergence of pathogens.</title>
        <authorList>
            <person name="Haridas S."/>
            <person name="Albert R."/>
            <person name="Binder M."/>
            <person name="Bloem J."/>
            <person name="Labutti K."/>
            <person name="Salamov A."/>
            <person name="Andreopoulos B."/>
            <person name="Baker S."/>
            <person name="Barry K."/>
            <person name="Bills G."/>
            <person name="Bluhm B."/>
            <person name="Cannon C."/>
            <person name="Castanera R."/>
            <person name="Culley D."/>
            <person name="Daum C."/>
            <person name="Ezra D."/>
            <person name="Gonzalez J."/>
            <person name="Henrissat B."/>
            <person name="Kuo A."/>
            <person name="Liang C."/>
            <person name="Lipzen A."/>
            <person name="Lutzoni F."/>
            <person name="Magnuson J."/>
            <person name="Mondo S."/>
            <person name="Nolan M."/>
            <person name="Ohm R."/>
            <person name="Pangilinan J."/>
            <person name="Park H.-J."/>
            <person name="Ramirez L."/>
            <person name="Alfaro M."/>
            <person name="Sun H."/>
            <person name="Tritt A."/>
            <person name="Yoshinaga Y."/>
            <person name="Zwiers L.-H."/>
            <person name="Turgeon B."/>
            <person name="Goodwin S."/>
            <person name="Spatafora J."/>
            <person name="Crous P."/>
            <person name="Grigoriev I."/>
        </authorList>
    </citation>
    <scope>NUCLEOTIDE SEQUENCE</scope>
    <source>
        <strain evidence="7">CBS 161.51</strain>
    </source>
</reference>
<dbReference type="Pfam" id="PF01544">
    <property type="entry name" value="CorA"/>
    <property type="match status" value="1"/>
</dbReference>
<dbReference type="Proteomes" id="UP000800038">
    <property type="component" value="Unassembled WGS sequence"/>
</dbReference>
<feature type="transmembrane region" description="Helical" evidence="5">
    <location>
        <begin position="547"/>
        <end position="572"/>
    </location>
</feature>
<evidence type="ECO:0000313" key="7">
    <source>
        <dbReference type="EMBL" id="KAF1937395.1"/>
    </source>
</evidence>
<dbReference type="OrthoDB" id="5430750at2759"/>